<organism evidence="6 7">
    <name type="scientific">Anaeramoeba ignava</name>
    <name type="common">Anaerobic marine amoeba</name>
    <dbReference type="NCBI Taxonomy" id="1746090"/>
    <lineage>
        <taxon>Eukaryota</taxon>
        <taxon>Metamonada</taxon>
        <taxon>Anaeramoebidae</taxon>
        <taxon>Anaeramoeba</taxon>
    </lineage>
</organism>
<dbReference type="SUPFAM" id="SSF49265">
    <property type="entry name" value="Fibronectin type III"/>
    <property type="match status" value="3"/>
</dbReference>
<dbReference type="GO" id="GO:1990234">
    <property type="term" value="C:transferase complex"/>
    <property type="evidence" value="ECO:0007669"/>
    <property type="project" value="UniProtKB-ARBA"/>
</dbReference>
<protein>
    <recommendedName>
        <fullName evidence="5">Fibronectin type-III domain-containing protein</fullName>
    </recommendedName>
</protein>
<evidence type="ECO:0000259" key="5">
    <source>
        <dbReference type="PROSITE" id="PS50853"/>
    </source>
</evidence>
<dbReference type="SUPFAM" id="SSF69322">
    <property type="entry name" value="Tricorn protease domain 2"/>
    <property type="match status" value="1"/>
</dbReference>
<feature type="chain" id="PRO_5040107965" description="Fibronectin type-III domain-containing protein" evidence="4">
    <location>
        <begin position="24"/>
        <end position="1924"/>
    </location>
</feature>
<evidence type="ECO:0000313" key="6">
    <source>
        <dbReference type="EMBL" id="KAJ5075904.1"/>
    </source>
</evidence>
<reference evidence="6" key="1">
    <citation type="submission" date="2022-10" db="EMBL/GenBank/DDBJ databases">
        <title>Novel sulphate-reducing endosymbionts in the free-living metamonad Anaeramoeba.</title>
        <authorList>
            <person name="Jerlstrom-Hultqvist J."/>
            <person name="Cepicka I."/>
            <person name="Gallot-Lavallee L."/>
            <person name="Salas-Leiva D."/>
            <person name="Curtis B.A."/>
            <person name="Zahonova K."/>
            <person name="Pipaliya S."/>
            <person name="Dacks J."/>
            <person name="Roger A.J."/>
        </authorList>
    </citation>
    <scope>NUCLEOTIDE SEQUENCE</scope>
    <source>
        <strain evidence="6">BMAN</strain>
    </source>
</reference>
<dbReference type="InterPro" id="IPR001680">
    <property type="entry name" value="WD40_rpt"/>
</dbReference>
<dbReference type="InterPro" id="IPR003961">
    <property type="entry name" value="FN3_dom"/>
</dbReference>
<gene>
    <name evidence="6" type="ORF">M0811_06766</name>
</gene>
<evidence type="ECO:0000256" key="2">
    <source>
        <dbReference type="ARBA" id="ARBA00022737"/>
    </source>
</evidence>
<dbReference type="SMART" id="SM00320">
    <property type="entry name" value="WD40"/>
    <property type="match status" value="11"/>
</dbReference>
<keyword evidence="7" id="KW-1185">Reference proteome</keyword>
<keyword evidence="3" id="KW-0472">Membrane</keyword>
<comment type="caution">
    <text evidence="6">The sequence shown here is derived from an EMBL/GenBank/DDBJ whole genome shotgun (WGS) entry which is preliminary data.</text>
</comment>
<dbReference type="Gene3D" id="2.130.10.10">
    <property type="entry name" value="YVTN repeat-like/Quinoprotein amine dehydrogenase"/>
    <property type="match status" value="3"/>
</dbReference>
<dbReference type="PANTHER" id="PTHR22847:SF637">
    <property type="entry name" value="WD REPEAT DOMAIN 5B"/>
    <property type="match status" value="1"/>
</dbReference>
<keyword evidence="2" id="KW-0677">Repeat</keyword>
<dbReference type="EMBL" id="JAPDFW010000063">
    <property type="protein sequence ID" value="KAJ5075904.1"/>
    <property type="molecule type" value="Genomic_DNA"/>
</dbReference>
<proteinExistence type="predicted"/>
<feature type="transmembrane region" description="Helical" evidence="3">
    <location>
        <begin position="1878"/>
        <end position="1900"/>
    </location>
</feature>
<dbReference type="InterPro" id="IPR015943">
    <property type="entry name" value="WD40/YVTN_repeat-like_dom_sf"/>
</dbReference>
<dbReference type="SUPFAM" id="SSF101898">
    <property type="entry name" value="NHL repeat"/>
    <property type="match status" value="1"/>
</dbReference>
<keyword evidence="1" id="KW-0853">WD repeat</keyword>
<dbReference type="PANTHER" id="PTHR22847">
    <property type="entry name" value="WD40 REPEAT PROTEIN"/>
    <property type="match status" value="1"/>
</dbReference>
<feature type="domain" description="Fibronectin type-III" evidence="5">
    <location>
        <begin position="1220"/>
        <end position="1312"/>
    </location>
</feature>
<evidence type="ECO:0000256" key="3">
    <source>
        <dbReference type="SAM" id="Phobius"/>
    </source>
</evidence>
<feature type="signal peptide" evidence="4">
    <location>
        <begin position="1"/>
        <end position="23"/>
    </location>
</feature>
<dbReference type="InterPro" id="IPR036116">
    <property type="entry name" value="FN3_sf"/>
</dbReference>
<sequence length="1924" mass="209850">MANSKQFLFIFVLILFLFGLTQTHQAYSSSSNVLKDSYPWGLKQTITSPDSSTTFGFSVSLSPNISVIGDPSKAKVLVYQLEDGNWNSFQTLIESGYSSYGWSVAVSQDGLTTATGSPDNACFFPYYYDGSNYVYGWLPEEDSDPEIISEGLKGAFTFGSNMAISTYVKTQFLGASDSNFIRIVFGPYEGFDLNGVSGEGLGWAVDISENPFVAVASCLSVKKVYIYSVSRSTGFTYISDITSTLDGFGNDVAISNDGNVVVVAAMESNTVVIYRRSGNNWNEEKVLSVDSSNFGSSVSISEDGNIIVVGANLTDEVYIYSYSGSDWNEEKVLSGATSFGTDVSISGDILLVSAPQSGEVSYFNRTYIPPTPWGLKQTITSPDSSSTFGFILIYQLEDGNWNSFQTLTQSGYSSYGWSVAVSQDGLTTATGSPDNACFFPYYYDGNNYVYGWLPEEDSDSEIISEGLKGAFTFGSNMAISTYVKTQFLGASDSNFIRIVFGQYEGFDLYGVSGEGLGWAVDISENPFVAVASCLSVKKVYIYSVSRSTGFTYISDITSTLDGFGNDVAISNDGNVVVVAAMESNTVVIYRRSGNNWNEEKVFSVDSSNFGSSVSISEDGNIIVVGANLTDEVYIYSYSESDWNEEKVLSGATSFGTDVSISGDILLVSAPQSGEVSYFNRTYIPPPWELAQTITSPDSSSTFGFSVSLSPNISVIGDPSKTKVLVYQLEDGNWNSFQNITRPTYSSFGWDVSVSEDSIMLEVGAPASNGGSMGYYFDGNQYVIGYPPTDEFIYDPPINELMADPPPVGWSVATSASLKMFLIGDSEYNVIYGLTYSNFFYYTGVSGEGLGWAVDISENPSIVVASCFSVKKVYLLSASVTGFTSISDITSTLDGFGNDVAISNDGNVVVVAAMESNTVVIYRRSGNNWNEEKVLSVDSSNFGSSVSISEDGNRVVVGANLTDEVYIYSYSESDWNEEYVLSGATSFGTDVSISGDILLVSAPQSGEVSYFNRTYIPPLIPPLVELINCTSGYSEFECYWNQPENNVSLYFQIDYGNGYTQIINPVFDSSENVFYQEFNSSVYSGIYGNKEYSIQLQACNLTEDECGSPSESTTLKTMIDGVKDFELIGLSDSINVSWNIPNVEIIEEVPHLDHYVIGYLCENMKFAGYLDVDNTSTSYQITGLESGNECEVAMWGCRTPSCSGDDEGESVGDIVQVGFGPVLNLKCLVSNVLDIDCSWLAPEGSQSPSYYNITYKSYSFEDEEEYQTTQLYQNFTVKLPNQYYQINVSACSSNGVCGIISSKTIRIAEIPHPNIIESISEIEQIKLNFSQVSQAKSYLVSIDNHLTWINFTTLISNGNEMIGTINELSGNVDYYISVRGCTDTSCEPQYLGIASSTITNKPKLGNITGLNCNPTICGFECEWNGLELSNGLEKYSLSYNSESICLDKSLTNYSISDLLGGENYEISIFASADLNCSFNQYSGLSSSTSVTTNELPAPSNVQSYSEIEQIKLTFTKLSEAKSYLVSIDNQLTWINFTTLISNGNEMIGTINELSGNVDYYISVRGCTDTSCTVEYAGYPSSTITIKPKLGNITGLNCNPTICGFECEWNELELSNGLRGYSLSYNSESICLDKSLTNYSIFNLIGGENYEISIFASADLNCSFNEYSGLSSSTSVTTNMLPAPSNVQSYSEIEQIKLTFSQVSEAKSYLVSIDGKMSWINFTTLISNGNEMIGTINELSGNVDYYISVRGCTDTSCTVEYAGYPSSTITIKPKLGNITGLNCNPTICGFECEWNGLELSNGLRGYSLSYNSESICLAKSLTKFSIFNLIGGENYEISIFASADWRCETNQYSGLSSSTSITTIPSPTEEANDSSTDTKVVIPAVLVPIIVIAIIIVVIIWLRKRSKKSKNKNQNQNQEIELSNDV</sequence>
<evidence type="ECO:0000256" key="1">
    <source>
        <dbReference type="ARBA" id="ARBA00022574"/>
    </source>
</evidence>
<evidence type="ECO:0000313" key="7">
    <source>
        <dbReference type="Proteomes" id="UP001149090"/>
    </source>
</evidence>
<dbReference type="SMART" id="SM00060">
    <property type="entry name" value="FN3"/>
    <property type="match status" value="4"/>
</dbReference>
<keyword evidence="4" id="KW-0732">Signal</keyword>
<dbReference type="PROSITE" id="PS50853">
    <property type="entry name" value="FN3"/>
    <property type="match status" value="1"/>
</dbReference>
<keyword evidence="3" id="KW-1133">Transmembrane helix</keyword>
<dbReference type="SUPFAM" id="SSF101908">
    <property type="entry name" value="Putative isomerase YbhE"/>
    <property type="match status" value="1"/>
</dbReference>
<keyword evidence="3" id="KW-0812">Transmembrane</keyword>
<evidence type="ECO:0000256" key="4">
    <source>
        <dbReference type="SAM" id="SignalP"/>
    </source>
</evidence>
<name>A0A9Q0LP16_ANAIG</name>
<accession>A0A9Q0LP16</accession>
<dbReference type="Proteomes" id="UP001149090">
    <property type="component" value="Unassembled WGS sequence"/>
</dbReference>